<evidence type="ECO:0000256" key="1">
    <source>
        <dbReference type="SAM" id="Phobius"/>
    </source>
</evidence>
<evidence type="ECO:0000313" key="2">
    <source>
        <dbReference type="EMBL" id="GAA6114053.1"/>
    </source>
</evidence>
<organism evidence="2 3">
    <name type="scientific">Apilactobacillus apinorum</name>
    <dbReference type="NCBI Taxonomy" id="1218495"/>
    <lineage>
        <taxon>Bacteria</taxon>
        <taxon>Bacillati</taxon>
        <taxon>Bacillota</taxon>
        <taxon>Bacilli</taxon>
        <taxon>Lactobacillales</taxon>
        <taxon>Lactobacillaceae</taxon>
        <taxon>Apilactobacillus</taxon>
    </lineage>
</organism>
<accession>A0ABP9ZGX7</accession>
<protein>
    <recommendedName>
        <fullName evidence="4">Class III signal peptide-containing protein</fullName>
    </recommendedName>
</protein>
<keyword evidence="1" id="KW-0472">Membrane</keyword>
<gene>
    <name evidence="2" type="ORF">AP20H10_04160</name>
</gene>
<proteinExistence type="predicted"/>
<name>A0ABP9ZGX7_9LACO</name>
<dbReference type="EMBL" id="BAABVV010000026">
    <property type="protein sequence ID" value="GAA6114053.1"/>
    <property type="molecule type" value="Genomic_DNA"/>
</dbReference>
<feature type="transmembrane region" description="Helical" evidence="1">
    <location>
        <begin position="6"/>
        <end position="25"/>
    </location>
</feature>
<evidence type="ECO:0008006" key="4">
    <source>
        <dbReference type="Google" id="ProtNLM"/>
    </source>
</evidence>
<comment type="caution">
    <text evidence="2">The sequence shown here is derived from an EMBL/GenBank/DDBJ whole genome shotgun (WGS) entry which is preliminary data.</text>
</comment>
<reference evidence="2 3" key="1">
    <citation type="submission" date="2024-03" db="EMBL/GenBank/DDBJ databases">
        <title>Inconsistent identification of Apilactobacillus kunkeei-related strains obtained by well-developed overall genome related indices.</title>
        <authorList>
            <person name="Maeno S."/>
            <person name="Endo A."/>
        </authorList>
    </citation>
    <scope>NUCLEOTIDE SEQUENCE [LARGE SCALE GENOMIC DNA]</scope>
    <source>
        <strain evidence="2 3">20H-10</strain>
    </source>
</reference>
<dbReference type="Proteomes" id="UP001438112">
    <property type="component" value="Unassembled WGS sequence"/>
</dbReference>
<keyword evidence="1" id="KW-1133">Transmembrane helix</keyword>
<sequence>MTSKNGSATMVAIFIALIISSIVLVKYEKYNTEIQTINKIIKSYPNT</sequence>
<evidence type="ECO:0000313" key="3">
    <source>
        <dbReference type="Proteomes" id="UP001438112"/>
    </source>
</evidence>
<keyword evidence="3" id="KW-1185">Reference proteome</keyword>
<dbReference type="RefSeq" id="WP_263505240.1">
    <property type="nucleotide sequence ID" value="NZ_BAABVV010000026.1"/>
</dbReference>
<keyword evidence="1" id="KW-0812">Transmembrane</keyword>